<sequence>MLHGMSAPTDTPQVHAAATVARLHGTFATGRTKPLAWRKAQLRALRRLLVDQEAAFAAALHADLGKSATEAYTTEIGFTVNEIDYTLRHLDRWLRPRRVRVPLSLRPARARAVREPLGTVLIVSPWNYPLQLALAPFVGAIAAGNCALVKPSELAPATSAALAHWLPRVLDRDAVAVVEGGVPETTALLEQRFDHVFYTGNGTVARVVMAAAARHLTPVTLELGGKSPAVVEPGTDLAAAARRIAWGKFMNAGQTCVAPDYVLAIGDAGPAIEPHLAAAVREMYGDDPAAAGDYGRIVNERHFDRLTALLPSGRTVTGGSHDRADRYLAPTVLADVDPDSPVMCEEIFGPILPIVRVPDLDAAIAFITARDKPLALYAFTASARTKRRLAAETSSGALAFGVPNAHLAVPGLPFGGVGESGQGRYHGHHSLETFSHLKAVLDKPLPLDTLRLAYPPLTPGKSRLLRRFL</sequence>
<proteinExistence type="inferred from homology"/>
<feature type="active site" evidence="4">
    <location>
        <position position="222"/>
    </location>
</feature>
<organism evidence="7 8">
    <name type="scientific">Kitasatospora terrestris</name>
    <dbReference type="NCBI Taxonomy" id="258051"/>
    <lineage>
        <taxon>Bacteria</taxon>
        <taxon>Bacillati</taxon>
        <taxon>Actinomycetota</taxon>
        <taxon>Actinomycetes</taxon>
        <taxon>Kitasatosporales</taxon>
        <taxon>Streptomycetaceae</taxon>
        <taxon>Kitasatospora</taxon>
    </lineage>
</organism>
<dbReference type="InterPro" id="IPR016163">
    <property type="entry name" value="Ald_DH_C"/>
</dbReference>
<name>A0ABP9DUZ5_9ACTN</name>
<dbReference type="SUPFAM" id="SSF53720">
    <property type="entry name" value="ALDH-like"/>
    <property type="match status" value="1"/>
</dbReference>
<dbReference type="Gene3D" id="3.40.309.10">
    <property type="entry name" value="Aldehyde Dehydrogenase, Chain A, domain 2"/>
    <property type="match status" value="1"/>
</dbReference>
<dbReference type="Pfam" id="PF00171">
    <property type="entry name" value="Aldedh"/>
    <property type="match status" value="1"/>
</dbReference>
<dbReference type="PIRSF" id="PIRSF036492">
    <property type="entry name" value="ALDH"/>
    <property type="match status" value="1"/>
</dbReference>
<protein>
    <recommendedName>
        <fullName evidence="3">Aldehyde dehydrogenase</fullName>
    </recommendedName>
</protein>
<dbReference type="PANTHER" id="PTHR43570:SF16">
    <property type="entry name" value="ALDEHYDE DEHYDROGENASE TYPE III, ISOFORM Q"/>
    <property type="match status" value="1"/>
</dbReference>
<evidence type="ECO:0000313" key="8">
    <source>
        <dbReference type="Proteomes" id="UP001501752"/>
    </source>
</evidence>
<evidence type="ECO:0000256" key="3">
    <source>
        <dbReference type="PIRNR" id="PIRNR036492"/>
    </source>
</evidence>
<evidence type="ECO:0000256" key="5">
    <source>
        <dbReference type="RuleBase" id="RU003345"/>
    </source>
</evidence>
<dbReference type="InterPro" id="IPR012394">
    <property type="entry name" value="Aldehyde_DH_NAD(P)"/>
</dbReference>
<feature type="domain" description="Aldehyde dehydrogenase" evidence="6">
    <location>
        <begin position="11"/>
        <end position="440"/>
    </location>
</feature>
<dbReference type="Gene3D" id="3.40.605.10">
    <property type="entry name" value="Aldehyde Dehydrogenase, Chain A, domain 1"/>
    <property type="match status" value="1"/>
</dbReference>
<dbReference type="PANTHER" id="PTHR43570">
    <property type="entry name" value="ALDEHYDE DEHYDROGENASE"/>
    <property type="match status" value="1"/>
</dbReference>
<gene>
    <name evidence="7" type="ORF">GCM10023235_33950</name>
</gene>
<dbReference type="PROSITE" id="PS00687">
    <property type="entry name" value="ALDEHYDE_DEHYDR_GLU"/>
    <property type="match status" value="1"/>
</dbReference>
<reference evidence="8" key="1">
    <citation type="journal article" date="2019" name="Int. J. Syst. Evol. Microbiol.">
        <title>The Global Catalogue of Microorganisms (GCM) 10K type strain sequencing project: providing services to taxonomists for standard genome sequencing and annotation.</title>
        <authorList>
            <consortium name="The Broad Institute Genomics Platform"/>
            <consortium name="The Broad Institute Genome Sequencing Center for Infectious Disease"/>
            <person name="Wu L."/>
            <person name="Ma J."/>
        </authorList>
    </citation>
    <scope>NUCLEOTIDE SEQUENCE [LARGE SCALE GENOMIC DNA]</scope>
    <source>
        <strain evidence="8">JCM 13006</strain>
    </source>
</reference>
<evidence type="ECO:0000256" key="4">
    <source>
        <dbReference type="PROSITE-ProRule" id="PRU10007"/>
    </source>
</evidence>
<dbReference type="InterPro" id="IPR029510">
    <property type="entry name" value="Ald_DH_CS_GLU"/>
</dbReference>
<dbReference type="InterPro" id="IPR016160">
    <property type="entry name" value="Ald_DH_CS_CYS"/>
</dbReference>
<dbReference type="InterPro" id="IPR016161">
    <property type="entry name" value="Ald_DH/histidinol_DH"/>
</dbReference>
<evidence type="ECO:0000313" key="7">
    <source>
        <dbReference type="EMBL" id="GAA4853844.1"/>
    </source>
</evidence>
<keyword evidence="8" id="KW-1185">Reference proteome</keyword>
<dbReference type="EMBL" id="BAABIS010000001">
    <property type="protein sequence ID" value="GAA4853844.1"/>
    <property type="molecule type" value="Genomic_DNA"/>
</dbReference>
<evidence type="ECO:0000259" key="6">
    <source>
        <dbReference type="Pfam" id="PF00171"/>
    </source>
</evidence>
<comment type="caution">
    <text evidence="7">The sequence shown here is derived from an EMBL/GenBank/DDBJ whole genome shotgun (WGS) entry which is preliminary data.</text>
</comment>
<dbReference type="Proteomes" id="UP001501752">
    <property type="component" value="Unassembled WGS sequence"/>
</dbReference>
<dbReference type="CDD" id="cd07087">
    <property type="entry name" value="ALDH_F3-13-14_CALDH-like"/>
    <property type="match status" value="1"/>
</dbReference>
<accession>A0ABP9DUZ5</accession>
<dbReference type="InterPro" id="IPR016162">
    <property type="entry name" value="Ald_DH_N"/>
</dbReference>
<comment type="similarity">
    <text evidence="1 3 5">Belongs to the aldehyde dehydrogenase family.</text>
</comment>
<keyword evidence="2 3" id="KW-0560">Oxidoreductase</keyword>
<dbReference type="PROSITE" id="PS00070">
    <property type="entry name" value="ALDEHYDE_DEHYDR_CYS"/>
    <property type="match status" value="1"/>
</dbReference>
<dbReference type="InterPro" id="IPR015590">
    <property type="entry name" value="Aldehyde_DH_dom"/>
</dbReference>
<evidence type="ECO:0000256" key="1">
    <source>
        <dbReference type="ARBA" id="ARBA00009986"/>
    </source>
</evidence>
<evidence type="ECO:0000256" key="2">
    <source>
        <dbReference type="ARBA" id="ARBA00023002"/>
    </source>
</evidence>